<gene>
    <name evidence="12" type="ORF">AYI69_g7605</name>
</gene>
<keyword evidence="9 10" id="KW-0472">Membrane</keyword>
<feature type="transmembrane region" description="Helical" evidence="10">
    <location>
        <begin position="520"/>
        <end position="541"/>
    </location>
</feature>
<organism evidence="12 13">
    <name type="scientific">Smittium culicis</name>
    <dbReference type="NCBI Taxonomy" id="133412"/>
    <lineage>
        <taxon>Eukaryota</taxon>
        <taxon>Fungi</taxon>
        <taxon>Fungi incertae sedis</taxon>
        <taxon>Zoopagomycota</taxon>
        <taxon>Kickxellomycotina</taxon>
        <taxon>Harpellomycetes</taxon>
        <taxon>Harpellales</taxon>
        <taxon>Legeriomycetaceae</taxon>
        <taxon>Smittium</taxon>
    </lineage>
</organism>
<evidence type="ECO:0000313" key="13">
    <source>
        <dbReference type="Proteomes" id="UP000187429"/>
    </source>
</evidence>
<evidence type="ECO:0000256" key="3">
    <source>
        <dbReference type="ARBA" id="ARBA00022448"/>
    </source>
</evidence>
<dbReference type="CDD" id="cd03263">
    <property type="entry name" value="ABC_subfamily_A"/>
    <property type="match status" value="1"/>
</dbReference>
<reference evidence="13" key="1">
    <citation type="submission" date="2017-01" db="EMBL/GenBank/DDBJ databases">
        <authorList>
            <person name="Wang Y."/>
            <person name="White M."/>
            <person name="Kvist S."/>
            <person name="Moncalvo J.-M."/>
        </authorList>
    </citation>
    <scope>NUCLEOTIDE SEQUENCE [LARGE SCALE GENOMIC DNA]</scope>
    <source>
        <strain evidence="13">ID-206-W2</strain>
    </source>
</reference>
<evidence type="ECO:0000256" key="2">
    <source>
        <dbReference type="ARBA" id="ARBA00008869"/>
    </source>
</evidence>
<comment type="subcellular location">
    <subcellularLocation>
        <location evidence="1">Membrane</location>
        <topology evidence="1">Multi-pass membrane protein</topology>
    </subcellularLocation>
</comment>
<dbReference type="InterPro" id="IPR003593">
    <property type="entry name" value="AAA+_ATPase"/>
</dbReference>
<keyword evidence="5" id="KW-0677">Repeat</keyword>
<dbReference type="GO" id="GO:0005524">
    <property type="term" value="F:ATP binding"/>
    <property type="evidence" value="ECO:0007669"/>
    <property type="project" value="UniProtKB-KW"/>
</dbReference>
<keyword evidence="13" id="KW-1185">Reference proteome</keyword>
<feature type="transmembrane region" description="Helical" evidence="10">
    <location>
        <begin position="483"/>
        <end position="505"/>
    </location>
</feature>
<keyword evidence="4 10" id="KW-0812">Transmembrane</keyword>
<feature type="transmembrane region" description="Helical" evidence="10">
    <location>
        <begin position="553"/>
        <end position="573"/>
    </location>
</feature>
<dbReference type="PROSITE" id="PS00211">
    <property type="entry name" value="ABC_TRANSPORTER_1"/>
    <property type="match status" value="1"/>
</dbReference>
<evidence type="ECO:0000256" key="7">
    <source>
        <dbReference type="ARBA" id="ARBA00022840"/>
    </source>
</evidence>
<evidence type="ECO:0000256" key="8">
    <source>
        <dbReference type="ARBA" id="ARBA00022989"/>
    </source>
</evidence>
<dbReference type="PROSITE" id="PS50893">
    <property type="entry name" value="ABC_TRANSPORTER_2"/>
    <property type="match status" value="1"/>
</dbReference>
<dbReference type="Gene3D" id="3.40.50.300">
    <property type="entry name" value="P-loop containing nucleotide triphosphate hydrolases"/>
    <property type="match status" value="1"/>
</dbReference>
<dbReference type="EMBL" id="LSSM01003711">
    <property type="protein sequence ID" value="OMJ17003.1"/>
    <property type="molecule type" value="Genomic_DNA"/>
</dbReference>
<feature type="transmembrane region" description="Helical" evidence="10">
    <location>
        <begin position="32"/>
        <end position="57"/>
    </location>
</feature>
<evidence type="ECO:0000256" key="9">
    <source>
        <dbReference type="ARBA" id="ARBA00023136"/>
    </source>
</evidence>
<dbReference type="GO" id="GO:0016020">
    <property type="term" value="C:membrane"/>
    <property type="evidence" value="ECO:0007669"/>
    <property type="project" value="UniProtKB-SubCell"/>
</dbReference>
<sequence>MVSGNDSNTSQRKSYQLRALARSKLSYQKRQFKVNICCVAICPLMMVAIGGIIGILIKNLVAKSFPKTDFLMCSNLNASDAYNLPLSRNNINLLPTVDPSTIPHSSSSKTYYATNFYLLPFTISDSTGQSRPFTLADTQPSCVWAYDKNYNFSTPYLANPNTSLSTRLDATNKPDPLGGWLNTNFMRDNPLRLLLNQQIPWMIVKDPSSNAGFRNKINPITMSPSDFSPSSIISGSAIQDFLSSESTKSIISNNQGSGFLNQTNTNFFLNINPSNSSATYSFLPVPWYQQSVSSTSSPADLDDELANYIRATIKGFESIDPSVYNAKSGNSSDSDSLNALLYYFGNTSSISSQMPWGALYFNNADSASRNWDYILQIGENLQISNAGNVPSIIERMFTQQTLLGNSFLRDSLKNTQASIVHLLRAMPQIFVYEFTIPIGSLIGSSLYPFGVSFLISIFVLILVKEKEERILVMMQMNGLKYSYYYISHYIHFFILSVWSSIFFLIGGRAFKLEMFTQTSMALLIILLLIWGNVIISISFFLSSLFKRSRSSQVLVYLIVLWGVIIDSTISFIYTSSPPLAYLIWPPFAMYRAMARLNAASISTERAGYTLSDVKPGDDVFNFIIALVIGWAVYLLLAIYLNLTLAGEFGIRRPWHFIFTDLFKKKSEIPRELESYDENELEFEDVDVKAERNRILQNQFPQDNPLILRRVRKVYQSGKVAVKDVTLSIEKGTIFGLLGPNGAGKTTIISMMSGLYKMSSGFATLAGFDVSTETKQVYRNVGICPQHDILWDDLTVSEHLFFYARLKGIPPSEEASVVNDIIERVALTEQKNKLSKTLSGGQKRRLSIAIAFVGNPSVVFLDEPTTGLDPEVRRTVWNIINGNKVGRTIVLTTHSMEEAEVLCNKIGIMAQGTMRCIGSQLRLKQLYGSGFLVMISCNKMYLHQAKNFIESMLPPDSQIVDNFINGASWEFKPQPGLIAYLYAQLDSLKDQYHIDDWGISQTSLDEVFLRIIGEDESGATE</sequence>
<name>A0A1R1XQT5_9FUNG</name>
<dbReference type="InterPro" id="IPR026082">
    <property type="entry name" value="ABCA"/>
</dbReference>
<dbReference type="Pfam" id="PF00005">
    <property type="entry name" value="ABC_tran"/>
    <property type="match status" value="1"/>
</dbReference>
<keyword evidence="8 10" id="KW-1133">Transmembrane helix</keyword>
<dbReference type="PANTHER" id="PTHR19229">
    <property type="entry name" value="ATP-BINDING CASSETTE TRANSPORTER SUBFAMILY A ABCA"/>
    <property type="match status" value="1"/>
</dbReference>
<feature type="domain" description="ABC transporter" evidence="11">
    <location>
        <begin position="705"/>
        <end position="935"/>
    </location>
</feature>
<dbReference type="Pfam" id="PF12698">
    <property type="entry name" value="ABC2_membrane_3"/>
    <property type="match status" value="1"/>
</dbReference>
<evidence type="ECO:0000256" key="1">
    <source>
        <dbReference type="ARBA" id="ARBA00004141"/>
    </source>
</evidence>
<comment type="caution">
    <text evidence="12">The sequence shown here is derived from an EMBL/GenBank/DDBJ whole genome shotgun (WGS) entry which is preliminary data.</text>
</comment>
<dbReference type="InterPro" id="IPR013525">
    <property type="entry name" value="ABC2_TM"/>
</dbReference>
<feature type="transmembrane region" description="Helical" evidence="10">
    <location>
        <begin position="446"/>
        <end position="463"/>
    </location>
</feature>
<proteinExistence type="inferred from homology"/>
<protein>
    <submittedName>
        <fullName evidence="12">ABC transporter A family member 9</fullName>
    </submittedName>
</protein>
<dbReference type="SUPFAM" id="SSF52540">
    <property type="entry name" value="P-loop containing nucleoside triphosphate hydrolases"/>
    <property type="match status" value="1"/>
</dbReference>
<accession>A0A1R1XQT5</accession>
<evidence type="ECO:0000313" key="12">
    <source>
        <dbReference type="EMBL" id="OMJ17003.1"/>
    </source>
</evidence>
<dbReference type="PANTHER" id="PTHR19229:SF36">
    <property type="entry name" value="ATP-BINDING CASSETTE SUB-FAMILY A MEMBER 2"/>
    <property type="match status" value="1"/>
</dbReference>
<dbReference type="GO" id="GO:0140359">
    <property type="term" value="F:ABC-type transporter activity"/>
    <property type="evidence" value="ECO:0007669"/>
    <property type="project" value="InterPro"/>
</dbReference>
<dbReference type="GO" id="GO:0005319">
    <property type="term" value="F:lipid transporter activity"/>
    <property type="evidence" value="ECO:0007669"/>
    <property type="project" value="TreeGrafter"/>
</dbReference>
<evidence type="ECO:0000256" key="6">
    <source>
        <dbReference type="ARBA" id="ARBA00022741"/>
    </source>
</evidence>
<dbReference type="InterPro" id="IPR003439">
    <property type="entry name" value="ABC_transporter-like_ATP-bd"/>
</dbReference>
<keyword evidence="7" id="KW-0067">ATP-binding</keyword>
<keyword evidence="6" id="KW-0547">Nucleotide-binding</keyword>
<feature type="transmembrane region" description="Helical" evidence="10">
    <location>
        <begin position="619"/>
        <end position="642"/>
    </location>
</feature>
<comment type="similarity">
    <text evidence="2">Belongs to the ABC transporter superfamily. ABCA family.</text>
</comment>
<keyword evidence="3" id="KW-0813">Transport</keyword>
<dbReference type="InterPro" id="IPR017871">
    <property type="entry name" value="ABC_transporter-like_CS"/>
</dbReference>
<dbReference type="InterPro" id="IPR027417">
    <property type="entry name" value="P-loop_NTPase"/>
</dbReference>
<evidence type="ECO:0000256" key="4">
    <source>
        <dbReference type="ARBA" id="ARBA00022692"/>
    </source>
</evidence>
<evidence type="ECO:0000256" key="5">
    <source>
        <dbReference type="ARBA" id="ARBA00022737"/>
    </source>
</evidence>
<evidence type="ECO:0000259" key="11">
    <source>
        <dbReference type="PROSITE" id="PS50893"/>
    </source>
</evidence>
<dbReference type="Proteomes" id="UP000187429">
    <property type="component" value="Unassembled WGS sequence"/>
</dbReference>
<dbReference type="FunFam" id="3.40.50.300:FF:000665">
    <property type="entry name" value="ABC transporter A family member 2"/>
    <property type="match status" value="1"/>
</dbReference>
<dbReference type="AlphaFoldDB" id="A0A1R1XQT5"/>
<dbReference type="GO" id="GO:0016887">
    <property type="term" value="F:ATP hydrolysis activity"/>
    <property type="evidence" value="ECO:0007669"/>
    <property type="project" value="InterPro"/>
</dbReference>
<evidence type="ECO:0000256" key="10">
    <source>
        <dbReference type="SAM" id="Phobius"/>
    </source>
</evidence>
<dbReference type="SMART" id="SM00382">
    <property type="entry name" value="AAA"/>
    <property type="match status" value="1"/>
</dbReference>
<dbReference type="OrthoDB" id="8061355at2759"/>